<gene>
    <name evidence="3" type="ORF">CEUTPL_LOCUS10204</name>
</gene>
<dbReference type="OrthoDB" id="6762635at2759"/>
<organism evidence="3 4">
    <name type="scientific">Ceutorhynchus assimilis</name>
    <name type="common">cabbage seed weevil</name>
    <dbReference type="NCBI Taxonomy" id="467358"/>
    <lineage>
        <taxon>Eukaryota</taxon>
        <taxon>Metazoa</taxon>
        <taxon>Ecdysozoa</taxon>
        <taxon>Arthropoda</taxon>
        <taxon>Hexapoda</taxon>
        <taxon>Insecta</taxon>
        <taxon>Pterygota</taxon>
        <taxon>Neoptera</taxon>
        <taxon>Endopterygota</taxon>
        <taxon>Coleoptera</taxon>
        <taxon>Polyphaga</taxon>
        <taxon>Cucujiformia</taxon>
        <taxon>Curculionidae</taxon>
        <taxon>Ceutorhynchinae</taxon>
        <taxon>Ceutorhynchus</taxon>
    </lineage>
</organism>
<feature type="compositionally biased region" description="Low complexity" evidence="1">
    <location>
        <begin position="429"/>
        <end position="440"/>
    </location>
</feature>
<name>A0A9N9QGR1_9CUCU</name>
<dbReference type="Pfam" id="PF10545">
    <property type="entry name" value="MADF_DNA_bdg"/>
    <property type="match status" value="1"/>
</dbReference>
<evidence type="ECO:0000256" key="1">
    <source>
        <dbReference type="SAM" id="MobiDB-lite"/>
    </source>
</evidence>
<dbReference type="InterPro" id="IPR039353">
    <property type="entry name" value="TF_Adf1"/>
</dbReference>
<dbReference type="PANTHER" id="PTHR12243">
    <property type="entry name" value="MADF DOMAIN TRANSCRIPTION FACTOR"/>
    <property type="match status" value="1"/>
</dbReference>
<evidence type="ECO:0000313" key="3">
    <source>
        <dbReference type="EMBL" id="CAG9769703.1"/>
    </source>
</evidence>
<dbReference type="AlphaFoldDB" id="A0A9N9QGR1"/>
<dbReference type="EMBL" id="OU892281">
    <property type="protein sequence ID" value="CAG9769703.1"/>
    <property type="molecule type" value="Genomic_DNA"/>
</dbReference>
<proteinExistence type="predicted"/>
<sequence>MDIYNFKINHLLEAELDYELKIRSIHSVKPVSDKRKMFTRLAARERVLPGSEIDMAEYVLTHSITPLKEKEGIADTMDSIETLIDAFDGDATDSVFRRVMSRLNHVRGRIQRISQVDPQDNSLKKYIQETYGECLKLEGDLHEKLAVPVQPVPDPPFYQFYLKVSTQMEFETGAGLSSLPYKFYNEKLSHIPLKETNIRLRTYSGKIVIPEGKILLTVTIQVCFGYGMSESVGVLGGSMMQCEDNPEDTAGLLLEVIQTYEFLYDLRNKEYKNNKKKEDAWKEIAFEKQFLHCFLVDHCQKLWKSLRDHYTREKREAGRSGAAAAESKWVNFSKMTFYEKYTKPRQTFTTISKPCSAASSRAASSCSTISSGTSIWSTLLSPEPQQQEESESLPVISEAEEGATNPTLEEASQDPGPSKIRQKRSILETPQSPQTSTSTSEHPKKPNKAK</sequence>
<evidence type="ECO:0000313" key="4">
    <source>
        <dbReference type="Proteomes" id="UP001152799"/>
    </source>
</evidence>
<keyword evidence="4" id="KW-1185">Reference proteome</keyword>
<reference evidence="3" key="1">
    <citation type="submission" date="2022-01" db="EMBL/GenBank/DDBJ databases">
        <authorList>
            <person name="King R."/>
        </authorList>
    </citation>
    <scope>NUCLEOTIDE SEQUENCE</scope>
</reference>
<feature type="region of interest" description="Disordered" evidence="1">
    <location>
        <begin position="380"/>
        <end position="450"/>
    </location>
</feature>
<feature type="domain" description="MADF" evidence="2">
    <location>
        <begin position="252"/>
        <end position="343"/>
    </location>
</feature>
<dbReference type="PROSITE" id="PS51029">
    <property type="entry name" value="MADF"/>
    <property type="match status" value="1"/>
</dbReference>
<dbReference type="PANTHER" id="PTHR12243:SF67">
    <property type="entry name" value="COREPRESSOR OF PANGOLIN, ISOFORM A-RELATED"/>
    <property type="match status" value="1"/>
</dbReference>
<accession>A0A9N9QGR1</accession>
<evidence type="ECO:0000259" key="2">
    <source>
        <dbReference type="PROSITE" id="PS51029"/>
    </source>
</evidence>
<dbReference type="SMART" id="SM00595">
    <property type="entry name" value="MADF"/>
    <property type="match status" value="1"/>
</dbReference>
<dbReference type="InterPro" id="IPR006578">
    <property type="entry name" value="MADF-dom"/>
</dbReference>
<protein>
    <recommendedName>
        <fullName evidence="2">MADF domain-containing protein</fullName>
    </recommendedName>
</protein>
<dbReference type="Proteomes" id="UP001152799">
    <property type="component" value="Chromosome 5"/>
</dbReference>